<dbReference type="PROSITE" id="PS00217">
    <property type="entry name" value="SUGAR_TRANSPORT_2"/>
    <property type="match status" value="1"/>
</dbReference>
<feature type="transmembrane region" description="Helical" evidence="5">
    <location>
        <begin position="369"/>
        <end position="387"/>
    </location>
</feature>
<evidence type="ECO:0000256" key="4">
    <source>
        <dbReference type="ARBA" id="ARBA00023136"/>
    </source>
</evidence>
<evidence type="ECO:0000313" key="8">
    <source>
        <dbReference type="Proteomes" id="UP000657592"/>
    </source>
</evidence>
<feature type="transmembrane region" description="Helical" evidence="5">
    <location>
        <begin position="43"/>
        <end position="66"/>
    </location>
</feature>
<feature type="transmembrane region" description="Helical" evidence="5">
    <location>
        <begin position="241"/>
        <end position="262"/>
    </location>
</feature>
<dbReference type="PANTHER" id="PTHR23508">
    <property type="entry name" value="CARBOXYLIC ACID TRANSPORTER PROTEIN HOMOLOG"/>
    <property type="match status" value="1"/>
</dbReference>
<feature type="domain" description="Major facilitator superfamily (MFS) profile" evidence="6">
    <location>
        <begin position="8"/>
        <end position="424"/>
    </location>
</feature>
<protein>
    <submittedName>
        <fullName evidence="7">Major facilitator superfamily permease</fullName>
    </submittedName>
</protein>
<feature type="transmembrane region" description="Helical" evidence="5">
    <location>
        <begin position="163"/>
        <end position="183"/>
    </location>
</feature>
<name>A0A917IGA5_9MICO</name>
<sequence length="429" mass="44775">MTVYQWLIVACAVLLNANDGFDVAAMSFVAANVEREFDLSGSVLGTVISATLVGMAIGALVIGRLADILGRRWTVVGSAVLSTVGMFLAATSQDVVQLGVWRVLTGIGVGGILASITVITSEFSSARWRGLAIGVYTAGYGVGAFLGGMAANGLQTEYGWRSVFFVGASVSVFIVLALAIITPESVQFLLTRRPRYADKALARIAKRVGYDPAKATVAQQVDESAPREASSRLSDLFTRKVIVATLLLWLAFFTVMFGFYFVNSWTPRLMGEAGMSDEQGVYIGMALAIGGTIGSVLYGVIAARIEREKLALAFLVISAIAIIAFVLSTAMLTIAMILGVVVGLLVNGCIAGMYSIAPTRYAASARGTGVGAALAVGRIGAILAPMFGGAMLDAGWTLIMLYASAAVMLLIGAVAVLLLRRIPEVGGAS</sequence>
<evidence type="ECO:0000256" key="1">
    <source>
        <dbReference type="ARBA" id="ARBA00004651"/>
    </source>
</evidence>
<dbReference type="CDD" id="cd17365">
    <property type="entry name" value="MFS_PcaK_like"/>
    <property type="match status" value="1"/>
</dbReference>
<keyword evidence="2 5" id="KW-0812">Transmembrane</keyword>
<dbReference type="Pfam" id="PF07690">
    <property type="entry name" value="MFS_1"/>
    <property type="match status" value="1"/>
</dbReference>
<dbReference type="GO" id="GO:0005886">
    <property type="term" value="C:plasma membrane"/>
    <property type="evidence" value="ECO:0007669"/>
    <property type="project" value="UniProtKB-SubCell"/>
</dbReference>
<organism evidence="7 8">
    <name type="scientific">Microbacterium album</name>
    <dbReference type="NCBI Taxonomy" id="2053191"/>
    <lineage>
        <taxon>Bacteria</taxon>
        <taxon>Bacillati</taxon>
        <taxon>Actinomycetota</taxon>
        <taxon>Actinomycetes</taxon>
        <taxon>Micrococcales</taxon>
        <taxon>Microbacteriaceae</taxon>
        <taxon>Microbacterium</taxon>
    </lineage>
</organism>
<comment type="subcellular location">
    <subcellularLocation>
        <location evidence="1">Cell membrane</location>
        <topology evidence="1">Multi-pass membrane protein</topology>
    </subcellularLocation>
</comment>
<feature type="transmembrane region" description="Helical" evidence="5">
    <location>
        <begin position="399"/>
        <end position="419"/>
    </location>
</feature>
<evidence type="ECO:0000256" key="2">
    <source>
        <dbReference type="ARBA" id="ARBA00022692"/>
    </source>
</evidence>
<feature type="transmembrane region" description="Helical" evidence="5">
    <location>
        <begin position="282"/>
        <end position="303"/>
    </location>
</feature>
<gene>
    <name evidence="7" type="ORF">GCM10010921_16070</name>
</gene>
<evidence type="ECO:0000313" key="7">
    <source>
        <dbReference type="EMBL" id="GGH42695.1"/>
    </source>
</evidence>
<feature type="transmembrane region" description="Helical" evidence="5">
    <location>
        <begin position="73"/>
        <end position="93"/>
    </location>
</feature>
<feature type="transmembrane region" description="Helical" evidence="5">
    <location>
        <begin position="99"/>
        <end position="119"/>
    </location>
</feature>
<dbReference type="InterPro" id="IPR020846">
    <property type="entry name" value="MFS_dom"/>
</dbReference>
<feature type="transmembrane region" description="Helical" evidence="5">
    <location>
        <begin position="334"/>
        <end position="357"/>
    </location>
</feature>
<keyword evidence="8" id="KW-1185">Reference proteome</keyword>
<dbReference type="InterPro" id="IPR011701">
    <property type="entry name" value="MFS"/>
</dbReference>
<reference evidence="7" key="2">
    <citation type="submission" date="2020-09" db="EMBL/GenBank/DDBJ databases">
        <authorList>
            <person name="Sun Q."/>
            <person name="Zhou Y."/>
        </authorList>
    </citation>
    <scope>NUCLEOTIDE SEQUENCE</scope>
    <source>
        <strain evidence="7">CGMCC 1.15794</strain>
    </source>
</reference>
<reference evidence="7" key="1">
    <citation type="journal article" date="2014" name="Int. J. Syst. Evol. Microbiol.">
        <title>Complete genome sequence of Corynebacterium casei LMG S-19264T (=DSM 44701T), isolated from a smear-ripened cheese.</title>
        <authorList>
            <consortium name="US DOE Joint Genome Institute (JGI-PGF)"/>
            <person name="Walter F."/>
            <person name="Albersmeier A."/>
            <person name="Kalinowski J."/>
            <person name="Ruckert C."/>
        </authorList>
    </citation>
    <scope>NUCLEOTIDE SEQUENCE</scope>
    <source>
        <strain evidence="7">CGMCC 1.15794</strain>
    </source>
</reference>
<accession>A0A917IGA5</accession>
<proteinExistence type="predicted"/>
<feature type="transmembrane region" description="Helical" evidence="5">
    <location>
        <begin position="131"/>
        <end position="151"/>
    </location>
</feature>
<dbReference type="InterPro" id="IPR005829">
    <property type="entry name" value="Sugar_transporter_CS"/>
</dbReference>
<dbReference type="InterPro" id="IPR036259">
    <property type="entry name" value="MFS_trans_sf"/>
</dbReference>
<evidence type="ECO:0000256" key="3">
    <source>
        <dbReference type="ARBA" id="ARBA00022989"/>
    </source>
</evidence>
<comment type="caution">
    <text evidence="7">The sequence shown here is derived from an EMBL/GenBank/DDBJ whole genome shotgun (WGS) entry which is preliminary data.</text>
</comment>
<dbReference type="Gene3D" id="1.20.1250.20">
    <property type="entry name" value="MFS general substrate transporter like domains"/>
    <property type="match status" value="1"/>
</dbReference>
<dbReference type="AlphaFoldDB" id="A0A917IGA5"/>
<dbReference type="PANTHER" id="PTHR23508:SF10">
    <property type="entry name" value="CARBOXYLIC ACID TRANSPORTER PROTEIN HOMOLOG"/>
    <property type="match status" value="1"/>
</dbReference>
<keyword evidence="3 5" id="KW-1133">Transmembrane helix</keyword>
<feature type="transmembrane region" description="Helical" evidence="5">
    <location>
        <begin position="310"/>
        <end position="328"/>
    </location>
</feature>
<dbReference type="SUPFAM" id="SSF103473">
    <property type="entry name" value="MFS general substrate transporter"/>
    <property type="match status" value="1"/>
</dbReference>
<dbReference type="Proteomes" id="UP000657592">
    <property type="component" value="Unassembled WGS sequence"/>
</dbReference>
<dbReference type="PROSITE" id="PS50850">
    <property type="entry name" value="MFS"/>
    <property type="match status" value="1"/>
</dbReference>
<dbReference type="EMBL" id="BMJY01000005">
    <property type="protein sequence ID" value="GGH42695.1"/>
    <property type="molecule type" value="Genomic_DNA"/>
</dbReference>
<keyword evidence="4 5" id="KW-0472">Membrane</keyword>
<dbReference type="GO" id="GO:0046943">
    <property type="term" value="F:carboxylic acid transmembrane transporter activity"/>
    <property type="evidence" value="ECO:0007669"/>
    <property type="project" value="TreeGrafter"/>
</dbReference>
<evidence type="ECO:0000256" key="5">
    <source>
        <dbReference type="SAM" id="Phobius"/>
    </source>
</evidence>
<evidence type="ECO:0000259" key="6">
    <source>
        <dbReference type="PROSITE" id="PS50850"/>
    </source>
</evidence>
<dbReference type="PROSITE" id="PS00216">
    <property type="entry name" value="SUGAR_TRANSPORT_1"/>
    <property type="match status" value="1"/>
</dbReference>